<dbReference type="GO" id="GO:0005484">
    <property type="term" value="F:SNAP receptor activity"/>
    <property type="evidence" value="ECO:0007669"/>
    <property type="project" value="TreeGrafter"/>
</dbReference>
<keyword evidence="4" id="KW-0812">Transmembrane</keyword>
<accession>A0AAD5X7I1</accession>
<keyword evidence="8" id="KW-0472">Membrane</keyword>
<dbReference type="Pfam" id="PF12352">
    <property type="entry name" value="V-SNARE_C"/>
    <property type="match status" value="1"/>
</dbReference>
<dbReference type="GO" id="GO:0006906">
    <property type="term" value="P:vesicle fusion"/>
    <property type="evidence" value="ECO:0007669"/>
    <property type="project" value="TreeGrafter"/>
</dbReference>
<evidence type="ECO:0000256" key="6">
    <source>
        <dbReference type="ARBA" id="ARBA00022989"/>
    </source>
</evidence>
<dbReference type="GO" id="GO:0005797">
    <property type="term" value="C:Golgi medial cisterna"/>
    <property type="evidence" value="ECO:0007669"/>
    <property type="project" value="TreeGrafter"/>
</dbReference>
<dbReference type="InterPro" id="IPR037045">
    <property type="entry name" value="S8pro/Inhibitor_I9_sf"/>
</dbReference>
<evidence type="ECO:0000256" key="3">
    <source>
        <dbReference type="ARBA" id="ARBA00022448"/>
    </source>
</evidence>
<evidence type="ECO:0000256" key="2">
    <source>
        <dbReference type="ARBA" id="ARBA00008473"/>
    </source>
</evidence>
<dbReference type="GO" id="GO:0005801">
    <property type="term" value="C:cis-Golgi network"/>
    <property type="evidence" value="ECO:0007669"/>
    <property type="project" value="InterPro"/>
</dbReference>
<dbReference type="GO" id="GO:0000139">
    <property type="term" value="C:Golgi membrane"/>
    <property type="evidence" value="ECO:0007669"/>
    <property type="project" value="UniProtKB-SubCell"/>
</dbReference>
<evidence type="ECO:0000256" key="8">
    <source>
        <dbReference type="ARBA" id="ARBA00023136"/>
    </source>
</evidence>
<dbReference type="InterPro" id="IPR023601">
    <property type="entry name" value="Golgi_SNAP_su1"/>
</dbReference>
<dbReference type="Proteomes" id="UP001211907">
    <property type="component" value="Unassembled WGS sequence"/>
</dbReference>
<evidence type="ECO:0000313" key="9">
    <source>
        <dbReference type="EMBL" id="KAJ3093727.1"/>
    </source>
</evidence>
<evidence type="ECO:0000256" key="5">
    <source>
        <dbReference type="ARBA" id="ARBA00022927"/>
    </source>
</evidence>
<evidence type="ECO:0000256" key="4">
    <source>
        <dbReference type="ARBA" id="ARBA00022692"/>
    </source>
</evidence>
<keyword evidence="10" id="KW-1185">Reference proteome</keyword>
<comment type="similarity">
    <text evidence="2">Belongs to the GOSR1 family.</text>
</comment>
<comment type="subcellular location">
    <subcellularLocation>
        <location evidence="1">Golgi apparatus membrane</location>
        <topology evidence="1">Single-pass type IV membrane protein</topology>
    </subcellularLocation>
</comment>
<dbReference type="PANTHER" id="PTHR21094">
    <property type="entry name" value="GOS-28 SNARE- RELATED"/>
    <property type="match status" value="1"/>
</dbReference>
<dbReference type="PANTHER" id="PTHR21094:SF2">
    <property type="entry name" value="GOLGI SNAP RECEPTOR COMPLEX MEMBER 1"/>
    <property type="match status" value="1"/>
</dbReference>
<keyword evidence="7" id="KW-0333">Golgi apparatus</keyword>
<dbReference type="GO" id="GO:0006888">
    <property type="term" value="P:endoplasmic reticulum to Golgi vesicle-mediated transport"/>
    <property type="evidence" value="ECO:0007669"/>
    <property type="project" value="InterPro"/>
</dbReference>
<comment type="caution">
    <text evidence="9">The sequence shown here is derived from an EMBL/GenBank/DDBJ whole genome shotgun (WGS) entry which is preliminary data.</text>
</comment>
<dbReference type="AlphaFoldDB" id="A0AAD5X7I1"/>
<protein>
    <submittedName>
        <fullName evidence="9">Golgi SNAP receptor complex member 1</fullName>
    </submittedName>
</protein>
<organism evidence="9 10">
    <name type="scientific">Physocladia obscura</name>
    <dbReference type="NCBI Taxonomy" id="109957"/>
    <lineage>
        <taxon>Eukaryota</taxon>
        <taxon>Fungi</taxon>
        <taxon>Fungi incertae sedis</taxon>
        <taxon>Chytridiomycota</taxon>
        <taxon>Chytridiomycota incertae sedis</taxon>
        <taxon>Chytridiomycetes</taxon>
        <taxon>Chytridiales</taxon>
        <taxon>Chytriomycetaceae</taxon>
        <taxon>Physocladia</taxon>
    </lineage>
</organism>
<dbReference type="EMBL" id="JADGJH010002992">
    <property type="protein sequence ID" value="KAJ3093727.1"/>
    <property type="molecule type" value="Genomic_DNA"/>
</dbReference>
<evidence type="ECO:0000313" key="10">
    <source>
        <dbReference type="Proteomes" id="UP001211907"/>
    </source>
</evidence>
<dbReference type="SUPFAM" id="SSF54897">
    <property type="entry name" value="Protease propeptides/inhibitors"/>
    <property type="match status" value="1"/>
</dbReference>
<keyword evidence="9" id="KW-0675">Receptor</keyword>
<dbReference type="GO" id="GO:0048219">
    <property type="term" value="P:inter-Golgi cisterna vesicle-mediated transport"/>
    <property type="evidence" value="ECO:0007669"/>
    <property type="project" value="TreeGrafter"/>
</dbReference>
<name>A0AAD5X7I1_9FUNG</name>
<keyword evidence="5" id="KW-0653">Protein transport</keyword>
<proteinExistence type="inferred from homology"/>
<dbReference type="Gene3D" id="3.30.70.80">
    <property type="entry name" value="Peptidase S8 propeptide/proteinase inhibitor I9"/>
    <property type="match status" value="1"/>
</dbReference>
<keyword evidence="3" id="KW-0813">Transport</keyword>
<reference evidence="9" key="1">
    <citation type="submission" date="2020-05" db="EMBL/GenBank/DDBJ databases">
        <title>Phylogenomic resolution of chytrid fungi.</title>
        <authorList>
            <person name="Stajich J.E."/>
            <person name="Amses K."/>
            <person name="Simmons R."/>
            <person name="Seto K."/>
            <person name="Myers J."/>
            <person name="Bonds A."/>
            <person name="Quandt C.A."/>
            <person name="Barry K."/>
            <person name="Liu P."/>
            <person name="Grigoriev I."/>
            <person name="Longcore J.E."/>
            <person name="James T.Y."/>
        </authorList>
    </citation>
    <scope>NUCLEOTIDE SEQUENCE</scope>
    <source>
        <strain evidence="9">JEL0513</strain>
    </source>
</reference>
<gene>
    <name evidence="9" type="primary">GOSR1</name>
    <name evidence="9" type="ORF">HK100_006438</name>
</gene>
<feature type="non-terminal residue" evidence="9">
    <location>
        <position position="1"/>
    </location>
</feature>
<evidence type="ECO:0000256" key="1">
    <source>
        <dbReference type="ARBA" id="ARBA00004409"/>
    </source>
</evidence>
<dbReference type="GO" id="GO:0015031">
    <property type="term" value="P:protein transport"/>
    <property type="evidence" value="ECO:0007669"/>
    <property type="project" value="UniProtKB-KW"/>
</dbReference>
<sequence length="247" mass="27050">LTQTTNKMAEFLDSPLFSNIPTNPSQMHVLQRHREILYDYSREFNRTRQTISSARAHADLLSGSSMISRNDTNSGMSVHDRLLNERDHIDGAHGIADSVLEQANLTREALDEQGRMLANARGRLGGVLGRFPAINNLVQKINTKKRRDQIVIAVVLGVCLTGATNRSNSPASKVIVVFETGTAADIVEAAAKRIEENGGTIWHRYTTTLTGFAATISDSILPSFTDDVHIQSIEADGPVSALFKPKN</sequence>
<keyword evidence="6" id="KW-1133">Transmembrane helix</keyword>
<evidence type="ECO:0000256" key="7">
    <source>
        <dbReference type="ARBA" id="ARBA00023034"/>
    </source>
</evidence>
<dbReference type="GO" id="GO:0031201">
    <property type="term" value="C:SNARE complex"/>
    <property type="evidence" value="ECO:0007669"/>
    <property type="project" value="TreeGrafter"/>
</dbReference>